<dbReference type="GO" id="GO:0009231">
    <property type="term" value="P:riboflavin biosynthetic process"/>
    <property type="evidence" value="ECO:0007669"/>
    <property type="project" value="InterPro"/>
</dbReference>
<proteinExistence type="predicted"/>
<dbReference type="Proteomes" id="UP000245683">
    <property type="component" value="Unassembled WGS sequence"/>
</dbReference>
<dbReference type="SUPFAM" id="SSF53597">
    <property type="entry name" value="Dihydrofolate reductase-like"/>
    <property type="match status" value="1"/>
</dbReference>
<dbReference type="AlphaFoldDB" id="A0A317JXE7"/>
<dbReference type="OrthoDB" id="2313602at2"/>
<dbReference type="Gene3D" id="3.40.430.10">
    <property type="entry name" value="Dihydrofolate Reductase, subunit A"/>
    <property type="match status" value="1"/>
</dbReference>
<dbReference type="EMBL" id="QGSV01000294">
    <property type="protein sequence ID" value="PWU44694.1"/>
    <property type="molecule type" value="Genomic_DNA"/>
</dbReference>
<dbReference type="RefSeq" id="WP_109946964.1">
    <property type="nucleotide sequence ID" value="NZ_QGGF01000488.1"/>
</dbReference>
<organism evidence="3 4">
    <name type="scientific">Micromonospora globispora</name>
    <dbReference type="NCBI Taxonomy" id="1450148"/>
    <lineage>
        <taxon>Bacteria</taxon>
        <taxon>Bacillati</taxon>
        <taxon>Actinomycetota</taxon>
        <taxon>Actinomycetes</taxon>
        <taxon>Micromonosporales</taxon>
        <taxon>Micromonosporaceae</taxon>
        <taxon>Micromonospora</taxon>
    </lineage>
</organism>
<dbReference type="GO" id="GO:0008703">
    <property type="term" value="F:5-amino-6-(5-phosphoribosylamino)uracil reductase activity"/>
    <property type="evidence" value="ECO:0007669"/>
    <property type="project" value="InterPro"/>
</dbReference>
<comment type="caution">
    <text evidence="3">The sequence shown here is derived from an EMBL/GenBank/DDBJ whole genome shotgun (WGS) entry which is preliminary data.</text>
</comment>
<evidence type="ECO:0000256" key="1">
    <source>
        <dbReference type="SAM" id="MobiDB-lite"/>
    </source>
</evidence>
<gene>
    <name evidence="3" type="ORF">DLJ46_24650</name>
</gene>
<dbReference type="Pfam" id="PF01872">
    <property type="entry name" value="RibD_C"/>
    <property type="match status" value="1"/>
</dbReference>
<dbReference type="InterPro" id="IPR002734">
    <property type="entry name" value="RibDG_C"/>
</dbReference>
<accession>A0A317JXE7</accession>
<reference evidence="4" key="1">
    <citation type="submission" date="2018-05" db="EMBL/GenBank/DDBJ databases">
        <title>Micromonospora globispora sp. nov. and Micromonospora rugosa sp. nov., isolated from marine sediment.</title>
        <authorList>
            <person name="Carro L."/>
            <person name="Aysel V."/>
            <person name="Cetin D."/>
            <person name="Igual J.M."/>
            <person name="Klenk H.-P."/>
            <person name="Trujillo M.E."/>
            <person name="Sahin N."/>
        </authorList>
    </citation>
    <scope>NUCLEOTIDE SEQUENCE [LARGE SCALE GENOMIC DNA]</scope>
    <source>
        <strain evidence="4">S2904</strain>
    </source>
</reference>
<dbReference type="InterPro" id="IPR024072">
    <property type="entry name" value="DHFR-like_dom_sf"/>
</dbReference>
<feature type="region of interest" description="Disordered" evidence="1">
    <location>
        <begin position="190"/>
        <end position="218"/>
    </location>
</feature>
<evidence type="ECO:0000313" key="4">
    <source>
        <dbReference type="Proteomes" id="UP000245683"/>
    </source>
</evidence>
<feature type="domain" description="Bacterial bifunctional deaminase-reductase C-terminal" evidence="2">
    <location>
        <begin position="12"/>
        <end position="162"/>
    </location>
</feature>
<evidence type="ECO:0000259" key="2">
    <source>
        <dbReference type="Pfam" id="PF01872"/>
    </source>
</evidence>
<sequence length="218" mass="23283">MSDTEPQTAGGKVLWHFTMSLDGFVAGPNHEMNWMTGISFRPGLVGEYVGTTGAVLGGRDGWDGAVNGSRPYGGSWDGPIFVLTHHPEDATPADGVTFLNCGPAEAVRIGLEAAGGKNLEVFSPTIGRQLLELGLIDEIDLHIAPILLGEGIRLYDNSGSAPIRLHRVGEGDPTSVVNVRYRPTTRAKIPTESFEQLRPFSPSGGRSRRTVPDRTPPG</sequence>
<keyword evidence="4" id="KW-1185">Reference proteome</keyword>
<name>A0A317JXE7_9ACTN</name>
<evidence type="ECO:0000313" key="3">
    <source>
        <dbReference type="EMBL" id="PWU44694.1"/>
    </source>
</evidence>
<protein>
    <submittedName>
        <fullName evidence="3">Deaminase</fullName>
    </submittedName>
</protein>